<keyword evidence="3" id="KW-1185">Reference proteome</keyword>
<organism evidence="2 3">
    <name type="scientific">Hymenobacter saemangeumensis</name>
    <dbReference type="NCBI Taxonomy" id="1084522"/>
    <lineage>
        <taxon>Bacteria</taxon>
        <taxon>Pseudomonadati</taxon>
        <taxon>Bacteroidota</taxon>
        <taxon>Cytophagia</taxon>
        <taxon>Cytophagales</taxon>
        <taxon>Hymenobacteraceae</taxon>
        <taxon>Hymenobacter</taxon>
    </lineage>
</organism>
<protein>
    <submittedName>
        <fullName evidence="2">Uncharacterized protein</fullName>
    </submittedName>
</protein>
<comment type="caution">
    <text evidence="2">The sequence shown here is derived from an EMBL/GenBank/DDBJ whole genome shotgun (WGS) entry which is preliminary data.</text>
</comment>
<evidence type="ECO:0000313" key="3">
    <source>
        <dbReference type="Proteomes" id="UP001501153"/>
    </source>
</evidence>
<gene>
    <name evidence="2" type="ORF">GCM10023185_37210</name>
</gene>
<feature type="compositionally biased region" description="Acidic residues" evidence="1">
    <location>
        <begin position="160"/>
        <end position="170"/>
    </location>
</feature>
<reference evidence="3" key="1">
    <citation type="journal article" date="2019" name="Int. J. Syst. Evol. Microbiol.">
        <title>The Global Catalogue of Microorganisms (GCM) 10K type strain sequencing project: providing services to taxonomists for standard genome sequencing and annotation.</title>
        <authorList>
            <consortium name="The Broad Institute Genomics Platform"/>
            <consortium name="The Broad Institute Genome Sequencing Center for Infectious Disease"/>
            <person name="Wu L."/>
            <person name="Ma J."/>
        </authorList>
    </citation>
    <scope>NUCLEOTIDE SEQUENCE [LARGE SCALE GENOMIC DNA]</scope>
    <source>
        <strain evidence="3">JCM 17923</strain>
    </source>
</reference>
<proteinExistence type="predicted"/>
<dbReference type="Proteomes" id="UP001501153">
    <property type="component" value="Unassembled WGS sequence"/>
</dbReference>
<sequence length="208" mass="22955">MMISPVPVPEQPKICSSQWLNSLTPCPQWVGYPTHLSLPIDLEWSGTTAVPPIGSRVHIYMNGFGAAEVKAYFHADGYLGVICQPDEMPDWYQKQAPGVTLGHFFGRELEPRQRTPAPAAAAVTAALAVPPSELARVSDRPDDAHAACGNDPGLQQADDWIPDYPEDNQDGAEYPEYPGDEQRDYPSDDPQDEEREALGDLYQSQFED</sequence>
<evidence type="ECO:0000313" key="2">
    <source>
        <dbReference type="EMBL" id="GAA4366215.1"/>
    </source>
</evidence>
<accession>A0ABP8IQR0</accession>
<name>A0ABP8IQR0_9BACT</name>
<evidence type="ECO:0000256" key="1">
    <source>
        <dbReference type="SAM" id="MobiDB-lite"/>
    </source>
</evidence>
<dbReference type="EMBL" id="BAABGZ010000075">
    <property type="protein sequence ID" value="GAA4366215.1"/>
    <property type="molecule type" value="Genomic_DNA"/>
</dbReference>
<feature type="region of interest" description="Disordered" evidence="1">
    <location>
        <begin position="137"/>
        <end position="208"/>
    </location>
</feature>